<evidence type="ECO:0000256" key="1">
    <source>
        <dbReference type="SAM" id="Phobius"/>
    </source>
</evidence>
<feature type="transmembrane region" description="Helical" evidence="1">
    <location>
        <begin position="162"/>
        <end position="182"/>
    </location>
</feature>
<protein>
    <submittedName>
        <fullName evidence="2">Uncharacterized protein</fullName>
    </submittedName>
</protein>
<keyword evidence="1" id="KW-1133">Transmembrane helix</keyword>
<dbReference type="EMBL" id="FNVA01000006">
    <property type="protein sequence ID" value="SEG55976.1"/>
    <property type="molecule type" value="Genomic_DNA"/>
</dbReference>
<sequence length="188" mass="20546">MKTAMAVAIAPTAREVQAGEGLGQSERGACGIKILCAISGCNAGAGRTGFCGECLPQVAAILLRDMRLLRINPATLDAAWFREQTGGILNRDESQELRRAVMAAWAGRSMPQGARVRDLMQDFDSTLVKDEPANRERRAALMAKLPRIHVEDEAKRQQGTPWWAWQFLGWTVAALIVALFLAGKGRAW</sequence>
<accession>A0A1H6B772</accession>
<evidence type="ECO:0000313" key="2">
    <source>
        <dbReference type="EMBL" id="SEG55976.1"/>
    </source>
</evidence>
<keyword evidence="3" id="KW-1185">Reference proteome</keyword>
<reference evidence="2 3" key="1">
    <citation type="submission" date="2016-10" db="EMBL/GenBank/DDBJ databases">
        <authorList>
            <person name="de Groot N.N."/>
        </authorList>
    </citation>
    <scope>NUCLEOTIDE SEQUENCE [LARGE SCALE GENOMIC DNA]</scope>
    <source>
        <strain evidence="2 3">DSM 22489</strain>
    </source>
</reference>
<gene>
    <name evidence="2" type="ORF">SAMN05421819_3536</name>
</gene>
<name>A0A1H6B772_9BACT</name>
<organism evidence="2 3">
    <name type="scientific">Bryocella elongata</name>
    <dbReference type="NCBI Taxonomy" id="863522"/>
    <lineage>
        <taxon>Bacteria</taxon>
        <taxon>Pseudomonadati</taxon>
        <taxon>Acidobacteriota</taxon>
        <taxon>Terriglobia</taxon>
        <taxon>Terriglobales</taxon>
        <taxon>Acidobacteriaceae</taxon>
        <taxon>Bryocella</taxon>
    </lineage>
</organism>
<dbReference type="Proteomes" id="UP000236728">
    <property type="component" value="Unassembled WGS sequence"/>
</dbReference>
<dbReference type="AlphaFoldDB" id="A0A1H6B772"/>
<keyword evidence="1" id="KW-0812">Transmembrane</keyword>
<proteinExistence type="predicted"/>
<evidence type="ECO:0000313" key="3">
    <source>
        <dbReference type="Proteomes" id="UP000236728"/>
    </source>
</evidence>
<dbReference type="RefSeq" id="WP_146072197.1">
    <property type="nucleotide sequence ID" value="NZ_FNVA01000006.1"/>
</dbReference>
<keyword evidence="1" id="KW-0472">Membrane</keyword>